<comment type="caution">
    <text evidence="1">The sequence shown here is derived from an EMBL/GenBank/DDBJ whole genome shotgun (WGS) entry which is preliminary data.</text>
</comment>
<protein>
    <submittedName>
        <fullName evidence="1">Uncharacterized protein</fullName>
    </submittedName>
</protein>
<proteinExistence type="predicted"/>
<name>A0ACA9U0F3_BIOOC</name>
<keyword evidence="2" id="KW-1185">Reference proteome</keyword>
<sequence length="550" mass="62854">MDPAPYLSTLPAEILQLIIEHTHPSGHWPLAQTCRYLYQNSERVLNLHRDAYRKLRVTSDLDPMSVFNLLWSVFSHGVAHIDAWHVREFEVWGERDPGWGEDSDADSDIYEVSEADSNPDEALLDERSEALPWSPPEFDIEYFCENLLKIPDFFPKTNDGPWGDDVRYGLETGRESITKSLMLVHLPRIRSIRCAKAGRERHPWVEMLCEYIYWCKAAETWLPGLETLEKVSVSIPPDGGYRRLNTCPDEFAALLCLPNLSEVYFAHLDGDFELSDLSVDLFTNGPQTPFDKTSPVRTIILDHLENRLSKNLISFLAKMPRALQNIAVRFEVIYDHEERSRSAASLVEALSEHQCKSLQRVCFDADRMPDWPFFMPGLDLDVIRLFDDLRVVNLDWPAVEMSLAENGERLPREELLDRLFRLFQLCLPDKMEILVLDLFEETVGVLLTGELARGNRDNLGYIDEAIEAAIKSRRYDNLKAVMLGYIQVSLHYAVGGDWHFPKAVKAAEERGIYIGLKGDMPPPGLGLDGTFVPVPTRSCMVTGRLRTEEE</sequence>
<accession>A0ACA9U0F3</accession>
<dbReference type="EMBL" id="CADEHS020000010">
    <property type="protein sequence ID" value="CAG9946695.1"/>
    <property type="molecule type" value="Genomic_DNA"/>
</dbReference>
<organism evidence="1 2">
    <name type="scientific">Clonostachys rosea f. rosea IK726</name>
    <dbReference type="NCBI Taxonomy" id="1349383"/>
    <lineage>
        <taxon>Eukaryota</taxon>
        <taxon>Fungi</taxon>
        <taxon>Dikarya</taxon>
        <taxon>Ascomycota</taxon>
        <taxon>Pezizomycotina</taxon>
        <taxon>Sordariomycetes</taxon>
        <taxon>Hypocreomycetidae</taxon>
        <taxon>Hypocreales</taxon>
        <taxon>Bionectriaceae</taxon>
        <taxon>Clonostachys</taxon>
    </lineage>
</organism>
<reference evidence="1" key="2">
    <citation type="submission" date="2021-10" db="EMBL/GenBank/DDBJ databases">
        <authorList>
            <person name="Piombo E."/>
        </authorList>
    </citation>
    <scope>NUCLEOTIDE SEQUENCE</scope>
</reference>
<reference evidence="1" key="1">
    <citation type="submission" date="2020-04" db="EMBL/GenBank/DDBJ databases">
        <authorList>
            <person name="Broberg M."/>
        </authorList>
    </citation>
    <scope>NUCLEOTIDE SEQUENCE</scope>
</reference>
<dbReference type="Proteomes" id="UP000836387">
    <property type="component" value="Unassembled WGS sequence"/>
</dbReference>
<gene>
    <name evidence="1" type="ORF">CRV2_00005579</name>
</gene>
<evidence type="ECO:0000313" key="1">
    <source>
        <dbReference type="EMBL" id="CAG9946695.1"/>
    </source>
</evidence>
<evidence type="ECO:0000313" key="2">
    <source>
        <dbReference type="Proteomes" id="UP000836387"/>
    </source>
</evidence>